<dbReference type="EMBL" id="CAJSLV010000092">
    <property type="protein sequence ID" value="CAG6397796.1"/>
    <property type="molecule type" value="Genomic_DNA"/>
</dbReference>
<reference evidence="3" key="1">
    <citation type="submission" date="2021-05" db="EMBL/GenBank/DDBJ databases">
        <authorList>
            <person name="Arsene-Ploetze F."/>
        </authorList>
    </citation>
    <scope>NUCLEOTIDE SEQUENCE</scope>
    <source>
        <strain evidence="3">DSM 42138</strain>
    </source>
</reference>
<dbReference type="AlphaFoldDB" id="A0A9W4GUR3"/>
<feature type="compositionally biased region" description="Polar residues" evidence="1">
    <location>
        <begin position="1"/>
        <end position="16"/>
    </location>
</feature>
<evidence type="ECO:0000256" key="2">
    <source>
        <dbReference type="SAM" id="Phobius"/>
    </source>
</evidence>
<feature type="region of interest" description="Disordered" evidence="1">
    <location>
        <begin position="1"/>
        <end position="38"/>
    </location>
</feature>
<keyword evidence="2" id="KW-0812">Transmembrane</keyword>
<comment type="caution">
    <text evidence="3">The sequence shown here is derived from an EMBL/GenBank/DDBJ whole genome shotgun (WGS) entry which is preliminary data.</text>
</comment>
<protein>
    <submittedName>
        <fullName evidence="3">Uncharacterized protein</fullName>
    </submittedName>
</protein>
<keyword evidence="4" id="KW-1185">Reference proteome</keyword>
<dbReference type="Proteomes" id="UP001152519">
    <property type="component" value="Unassembled WGS sequence"/>
</dbReference>
<name>A0A9W4GUR3_9ACTN</name>
<keyword evidence="2" id="KW-0472">Membrane</keyword>
<keyword evidence="2" id="KW-1133">Transmembrane helix</keyword>
<proteinExistence type="predicted"/>
<gene>
    <name evidence="3" type="ORF">SCOCK_60129</name>
</gene>
<sequence>MTHYRMTTQTSHSWDSGASVGREHKHARAGRPSHHAAGALTPGRMVLLAAAALLVVAAVFVVAFG</sequence>
<dbReference type="RefSeq" id="WP_251498496.1">
    <property type="nucleotide sequence ID" value="NZ_CAJSLV010000092.1"/>
</dbReference>
<feature type="transmembrane region" description="Helical" evidence="2">
    <location>
        <begin position="45"/>
        <end position="64"/>
    </location>
</feature>
<evidence type="ECO:0000313" key="3">
    <source>
        <dbReference type="EMBL" id="CAG6397796.1"/>
    </source>
</evidence>
<organism evidence="3 4">
    <name type="scientific">Actinacidiphila cocklensis</name>
    <dbReference type="NCBI Taxonomy" id="887465"/>
    <lineage>
        <taxon>Bacteria</taxon>
        <taxon>Bacillati</taxon>
        <taxon>Actinomycetota</taxon>
        <taxon>Actinomycetes</taxon>
        <taxon>Kitasatosporales</taxon>
        <taxon>Streptomycetaceae</taxon>
        <taxon>Actinacidiphila</taxon>
    </lineage>
</organism>
<evidence type="ECO:0000313" key="4">
    <source>
        <dbReference type="Proteomes" id="UP001152519"/>
    </source>
</evidence>
<accession>A0A9W4GUR3</accession>
<feature type="compositionally biased region" description="Basic residues" evidence="1">
    <location>
        <begin position="23"/>
        <end position="34"/>
    </location>
</feature>
<evidence type="ECO:0000256" key="1">
    <source>
        <dbReference type="SAM" id="MobiDB-lite"/>
    </source>
</evidence>